<reference evidence="1 2" key="1">
    <citation type="submission" date="2018-11" db="EMBL/GenBank/DDBJ databases">
        <title>Genomic Encyclopedia of Type Strains, Phase IV (KMG-IV): sequencing the most valuable type-strain genomes for metagenomic binning, comparative biology and taxonomic classification.</title>
        <authorList>
            <person name="Goeker M."/>
        </authorList>
    </citation>
    <scope>NUCLEOTIDE SEQUENCE [LARGE SCALE GENOMIC DNA]</scope>
    <source>
        <strain evidence="1 2">DSM 5900</strain>
    </source>
</reference>
<dbReference type="GO" id="GO:0016740">
    <property type="term" value="F:transferase activity"/>
    <property type="evidence" value="ECO:0007669"/>
    <property type="project" value="UniProtKB-KW"/>
</dbReference>
<evidence type="ECO:0000313" key="2">
    <source>
        <dbReference type="Proteomes" id="UP000278222"/>
    </source>
</evidence>
<proteinExistence type="predicted"/>
<dbReference type="SUPFAM" id="SSF53756">
    <property type="entry name" value="UDP-Glycosyltransferase/glycogen phosphorylase"/>
    <property type="match status" value="1"/>
</dbReference>
<protein>
    <submittedName>
        <fullName evidence="1">ADP-heptose:LPS heptosyltransferase</fullName>
    </submittedName>
</protein>
<sequence length="412" mass="44201">MSALARSGRTRTPLVSFRPNSPFRFHQAGTDAATAQDGRGGEVCHTTLAQFTRNVLARHPQQFRLDPAGTSLPCLPREAWPGFDFTGKRALFLLPSQALGSNVCTLLFLAALRDRYRLRGVGVFCAGSAADIYRTDPAIEVFTLWIGARDMKRFDVLVDLGHLESRRDIDIWPVDMEGELLEAFGGIPPAPTYPPTARALPKDRPARIAVMPLSSTPMRTLPPAVAGALVAGLSTRGQVTLCLNDNQQQGRLYHRALSLPAGVPVVDSYPTVGGLLRALADFDYAVLADSGPAHMTKLFALPGMAIYSSAPPTVLQGRFRNLAPWTVPFVGPDCAAPCGLAKLRIAADGRVGCMGSLSLPLDRLPRVAQAADPAAVERLLLQDPIPCIAHLGGMGTTVVLAALQDFDARLRE</sequence>
<organism evidence="1 2">
    <name type="scientific">Stella humosa</name>
    <dbReference type="NCBI Taxonomy" id="94"/>
    <lineage>
        <taxon>Bacteria</taxon>
        <taxon>Pseudomonadati</taxon>
        <taxon>Pseudomonadota</taxon>
        <taxon>Alphaproteobacteria</taxon>
        <taxon>Rhodospirillales</taxon>
        <taxon>Stellaceae</taxon>
        <taxon>Stella</taxon>
    </lineage>
</organism>
<accession>A0A3N1LJA2</accession>
<gene>
    <name evidence="1" type="ORF">EDC65_2798</name>
</gene>
<evidence type="ECO:0000313" key="1">
    <source>
        <dbReference type="EMBL" id="ROP90938.1"/>
    </source>
</evidence>
<name>A0A3N1LJA2_9PROT</name>
<dbReference type="AlphaFoldDB" id="A0A3N1LJA2"/>
<keyword evidence="2" id="KW-1185">Reference proteome</keyword>
<dbReference type="Proteomes" id="UP000278222">
    <property type="component" value="Unassembled WGS sequence"/>
</dbReference>
<dbReference type="EMBL" id="RJKX01000014">
    <property type="protein sequence ID" value="ROP90938.1"/>
    <property type="molecule type" value="Genomic_DNA"/>
</dbReference>
<keyword evidence="1" id="KW-0808">Transferase</keyword>
<comment type="caution">
    <text evidence="1">The sequence shown here is derived from an EMBL/GenBank/DDBJ whole genome shotgun (WGS) entry which is preliminary data.</text>
</comment>